<dbReference type="Pfam" id="PF00497">
    <property type="entry name" value="SBP_bac_3"/>
    <property type="match status" value="1"/>
</dbReference>
<dbReference type="PANTHER" id="PTHR35936">
    <property type="entry name" value="MEMBRANE-BOUND LYTIC MUREIN TRANSGLYCOSYLASE F"/>
    <property type="match status" value="1"/>
</dbReference>
<feature type="chain" id="PRO_5044537389" evidence="2">
    <location>
        <begin position="21"/>
        <end position="261"/>
    </location>
</feature>
<dbReference type="HOGENOM" id="CLU_019602_18_0_5"/>
<keyword evidence="8" id="KW-1185">Reference proteome</keyword>
<dbReference type="GO" id="GO:0015276">
    <property type="term" value="F:ligand-gated monoatomic ion channel activity"/>
    <property type="evidence" value="ECO:0007669"/>
    <property type="project" value="InterPro"/>
</dbReference>
<keyword evidence="1 2" id="KW-0732">Signal</keyword>
<dbReference type="SMART" id="SM00062">
    <property type="entry name" value="PBPb"/>
    <property type="match status" value="1"/>
</dbReference>
<name>A0A011TN10_9HYPH</name>
<dbReference type="SMART" id="SM00079">
    <property type="entry name" value="PBPe"/>
    <property type="match status" value="1"/>
</dbReference>
<dbReference type="RefSeq" id="WP_035027694.1">
    <property type="nucleotide sequence ID" value="NZ_KK073891.1"/>
</dbReference>
<evidence type="ECO:0000256" key="1">
    <source>
        <dbReference type="ARBA" id="ARBA00022729"/>
    </source>
</evidence>
<gene>
    <name evidence="5" type="ORF">BG36_07385</name>
    <name evidence="6" type="ORF">DES43_11068</name>
</gene>
<dbReference type="OrthoDB" id="9807134at2"/>
<sequence>MKTLALSSLLACLLAGTAMADTLRVGTSADFPPWESVNEAGDVIGFDRDVIDEVCKRIEAECNVANQAFDGLLPALQVGKFDMVISGMSITEERAEQVDFSNAYAEPPYRFAVAAGSDLAKTEKREDLEAALEGKVIGVQTGSTHEAVVRAHLPKSEPRLYERNEQIADDLNAGRIDAGLLEQSVWEQLMEAREGQLSLTGPLLSSADYAEFGNGTAIAMRKGSDDLKKRVDEAVASMLADGKIAELSNKWFGYDLSYKAK</sequence>
<evidence type="ECO:0000313" key="8">
    <source>
        <dbReference type="Proteomes" id="UP000294958"/>
    </source>
</evidence>
<dbReference type="SUPFAM" id="SSF53850">
    <property type="entry name" value="Periplasmic binding protein-like II"/>
    <property type="match status" value="1"/>
</dbReference>
<dbReference type="AlphaFoldDB" id="A0A011TN10"/>
<dbReference type="Gene3D" id="3.40.190.10">
    <property type="entry name" value="Periplasmic binding protein-like II"/>
    <property type="match status" value="2"/>
</dbReference>
<feature type="domain" description="Solute-binding protein family 3/N-terminal" evidence="3">
    <location>
        <begin position="22"/>
        <end position="255"/>
    </location>
</feature>
<dbReference type="InterPro" id="IPR001638">
    <property type="entry name" value="Solute-binding_3/MltF_N"/>
</dbReference>
<comment type="caution">
    <text evidence="5">The sequence shown here is derived from an EMBL/GenBank/DDBJ whole genome shotgun (WGS) entry which is preliminary data.</text>
</comment>
<evidence type="ECO:0000259" key="3">
    <source>
        <dbReference type="SMART" id="SM00062"/>
    </source>
</evidence>
<dbReference type="PANTHER" id="PTHR35936:SF19">
    <property type="entry name" value="AMINO-ACID-BINDING PROTEIN YXEM-RELATED"/>
    <property type="match status" value="1"/>
</dbReference>
<feature type="domain" description="Ionotropic glutamate receptor C-terminal" evidence="4">
    <location>
        <begin position="22"/>
        <end position="254"/>
    </location>
</feature>
<protein>
    <submittedName>
        <fullName evidence="5">Arginine-binding protein</fullName>
    </submittedName>
    <submittedName>
        <fullName evidence="6">Octopine/nopaline transport system substrate-binding protein</fullName>
    </submittedName>
</protein>
<accession>A0A011TN10</accession>
<feature type="signal peptide" evidence="2">
    <location>
        <begin position="1"/>
        <end position="20"/>
    </location>
</feature>
<dbReference type="Proteomes" id="UP000294958">
    <property type="component" value="Unassembled WGS sequence"/>
</dbReference>
<dbReference type="GO" id="GO:0016020">
    <property type="term" value="C:membrane"/>
    <property type="evidence" value="ECO:0007669"/>
    <property type="project" value="InterPro"/>
</dbReference>
<evidence type="ECO:0000256" key="2">
    <source>
        <dbReference type="SAM" id="SignalP"/>
    </source>
</evidence>
<evidence type="ECO:0000313" key="6">
    <source>
        <dbReference type="EMBL" id="TDR35262.1"/>
    </source>
</evidence>
<reference evidence="5 7" key="1">
    <citation type="submission" date="2014-02" db="EMBL/GenBank/DDBJ databases">
        <title>Aquamicrobium defluvii Genome sequencing.</title>
        <authorList>
            <person name="Wang X."/>
        </authorList>
    </citation>
    <scope>NUCLEOTIDE SEQUENCE [LARGE SCALE GENOMIC DNA]</scope>
    <source>
        <strain evidence="5 7">W13Z1</strain>
    </source>
</reference>
<organism evidence="5 7">
    <name type="scientific">Aquamicrobium defluvii</name>
    <dbReference type="NCBI Taxonomy" id="69279"/>
    <lineage>
        <taxon>Bacteria</taxon>
        <taxon>Pseudomonadati</taxon>
        <taxon>Pseudomonadota</taxon>
        <taxon>Alphaproteobacteria</taxon>
        <taxon>Hyphomicrobiales</taxon>
        <taxon>Phyllobacteriaceae</taxon>
        <taxon>Aquamicrobium</taxon>
    </lineage>
</organism>
<evidence type="ECO:0000313" key="7">
    <source>
        <dbReference type="Proteomes" id="UP000019849"/>
    </source>
</evidence>
<dbReference type="InterPro" id="IPR001320">
    <property type="entry name" value="Iontro_rcpt_C"/>
</dbReference>
<evidence type="ECO:0000313" key="5">
    <source>
        <dbReference type="EMBL" id="EXL05417.1"/>
    </source>
</evidence>
<dbReference type="Proteomes" id="UP000019849">
    <property type="component" value="Unassembled WGS sequence"/>
</dbReference>
<evidence type="ECO:0000259" key="4">
    <source>
        <dbReference type="SMART" id="SM00079"/>
    </source>
</evidence>
<proteinExistence type="predicted"/>
<dbReference type="eggNOG" id="COG0834">
    <property type="taxonomic scope" value="Bacteria"/>
</dbReference>
<dbReference type="EMBL" id="SNZF01000010">
    <property type="protein sequence ID" value="TDR35262.1"/>
    <property type="molecule type" value="Genomic_DNA"/>
</dbReference>
<dbReference type="PATRIC" id="fig|69279.3.peg.2866"/>
<reference evidence="6 8" key="2">
    <citation type="submission" date="2019-03" db="EMBL/GenBank/DDBJ databases">
        <title>Genomic Encyclopedia of Type Strains, Phase IV (KMG-IV): sequencing the most valuable type-strain genomes for metagenomic binning, comparative biology and taxonomic classification.</title>
        <authorList>
            <person name="Goeker M."/>
        </authorList>
    </citation>
    <scope>NUCLEOTIDE SEQUENCE [LARGE SCALE GENOMIC DNA]</scope>
    <source>
        <strain evidence="6 8">DSM 11603</strain>
    </source>
</reference>
<dbReference type="STRING" id="69279.BG36_07385"/>
<dbReference type="EMBL" id="JENY01000019">
    <property type="protein sequence ID" value="EXL05417.1"/>
    <property type="molecule type" value="Genomic_DNA"/>
</dbReference>